<protein>
    <submittedName>
        <fullName evidence="1">Uncharacterized protein</fullName>
    </submittedName>
</protein>
<reference evidence="1" key="2">
    <citation type="journal article" date="2015" name="Fish Shellfish Immunol.">
        <title>Early steps in the European eel (Anguilla anguilla)-Vibrio vulnificus interaction in the gills: Role of the RtxA13 toxin.</title>
        <authorList>
            <person name="Callol A."/>
            <person name="Pajuelo D."/>
            <person name="Ebbesson L."/>
            <person name="Teles M."/>
            <person name="MacKenzie S."/>
            <person name="Amaro C."/>
        </authorList>
    </citation>
    <scope>NUCLEOTIDE SEQUENCE</scope>
</reference>
<evidence type="ECO:0000313" key="1">
    <source>
        <dbReference type="EMBL" id="JAH01057.1"/>
    </source>
</evidence>
<organism evidence="1">
    <name type="scientific">Anguilla anguilla</name>
    <name type="common">European freshwater eel</name>
    <name type="synonym">Muraena anguilla</name>
    <dbReference type="NCBI Taxonomy" id="7936"/>
    <lineage>
        <taxon>Eukaryota</taxon>
        <taxon>Metazoa</taxon>
        <taxon>Chordata</taxon>
        <taxon>Craniata</taxon>
        <taxon>Vertebrata</taxon>
        <taxon>Euteleostomi</taxon>
        <taxon>Actinopterygii</taxon>
        <taxon>Neopterygii</taxon>
        <taxon>Teleostei</taxon>
        <taxon>Anguilliformes</taxon>
        <taxon>Anguillidae</taxon>
        <taxon>Anguilla</taxon>
    </lineage>
</organism>
<name>A0A0E9P9W3_ANGAN</name>
<proteinExistence type="predicted"/>
<sequence>MKIEKNVSSITLIGFLKSVVNCCAQ</sequence>
<reference evidence="1" key="1">
    <citation type="submission" date="2014-11" db="EMBL/GenBank/DDBJ databases">
        <authorList>
            <person name="Amaro Gonzalez C."/>
        </authorList>
    </citation>
    <scope>NUCLEOTIDE SEQUENCE</scope>
</reference>
<dbReference type="EMBL" id="GBXM01107520">
    <property type="protein sequence ID" value="JAH01057.1"/>
    <property type="molecule type" value="Transcribed_RNA"/>
</dbReference>
<accession>A0A0E9P9W3</accession>
<dbReference type="AlphaFoldDB" id="A0A0E9P9W3"/>